<keyword evidence="2" id="KW-0472">Membrane</keyword>
<feature type="region of interest" description="Disordered" evidence="1">
    <location>
        <begin position="200"/>
        <end position="224"/>
    </location>
</feature>
<name>A0AAX1WR75_9BURK</name>
<evidence type="ECO:0000313" key="4">
    <source>
        <dbReference type="Proteomes" id="UP000271868"/>
    </source>
</evidence>
<feature type="transmembrane region" description="Helical" evidence="2">
    <location>
        <begin position="153"/>
        <end position="173"/>
    </location>
</feature>
<keyword evidence="4" id="KW-1185">Reference proteome</keyword>
<feature type="transmembrane region" description="Helical" evidence="2">
    <location>
        <begin position="111"/>
        <end position="132"/>
    </location>
</feature>
<protein>
    <submittedName>
        <fullName evidence="3">Uncharacterized protein</fullName>
    </submittedName>
</protein>
<evidence type="ECO:0000313" key="3">
    <source>
        <dbReference type="EMBL" id="ROR40284.1"/>
    </source>
</evidence>
<dbReference type="RefSeq" id="WP_312035131.1">
    <property type="nucleotide sequence ID" value="NZ_RJVL01000007.1"/>
</dbReference>
<organism evidence="3 4">
    <name type="scientific">Diaphorobacter nitroreducens</name>
    <dbReference type="NCBI Taxonomy" id="164759"/>
    <lineage>
        <taxon>Bacteria</taxon>
        <taxon>Pseudomonadati</taxon>
        <taxon>Pseudomonadota</taxon>
        <taxon>Betaproteobacteria</taxon>
        <taxon>Burkholderiales</taxon>
        <taxon>Comamonadaceae</taxon>
        <taxon>Diaphorobacter</taxon>
    </lineage>
</organism>
<feature type="compositionally biased region" description="Basic and acidic residues" evidence="1">
    <location>
        <begin position="202"/>
        <end position="215"/>
    </location>
</feature>
<accession>A0AAX1WR75</accession>
<dbReference type="EMBL" id="RJVL01000007">
    <property type="protein sequence ID" value="ROR40284.1"/>
    <property type="molecule type" value="Genomic_DNA"/>
</dbReference>
<reference evidence="3 4" key="1">
    <citation type="submission" date="2018-11" db="EMBL/GenBank/DDBJ databases">
        <title>Genomic Encyclopedia of Type Strains, Phase IV (KMG-IV): sequencing the most valuable type-strain genomes for metagenomic binning, comparative biology and taxonomic classification.</title>
        <authorList>
            <person name="Goeker M."/>
        </authorList>
    </citation>
    <scope>NUCLEOTIDE SEQUENCE [LARGE SCALE GENOMIC DNA]</scope>
    <source>
        <strain evidence="3 4">DSM 15985</strain>
    </source>
</reference>
<evidence type="ECO:0000256" key="2">
    <source>
        <dbReference type="SAM" id="Phobius"/>
    </source>
</evidence>
<sequence>MVNIALAFAFAISSLLSPGRRILQLAVDGPVFQSLPPYQSHLLLAFTNYWVPAVLAYLILRFMRAESWLRPRPAIHVLLGLANVLLILYVASRTFASTIQGGGASFVVMSFAPFVIFPAWIMLGTGLVWLAVRSICGRKEQPRNVSRPFGIGAAFGIVAALGIPAAAVAWTLFLSESAPFRLAKEAEALFRERDLQPATRTKAIENPRNREEARCARAGTRTNR</sequence>
<comment type="caution">
    <text evidence="3">The sequence shown here is derived from an EMBL/GenBank/DDBJ whole genome shotgun (WGS) entry which is preliminary data.</text>
</comment>
<keyword evidence="2" id="KW-0812">Transmembrane</keyword>
<evidence type="ECO:0000256" key="1">
    <source>
        <dbReference type="SAM" id="MobiDB-lite"/>
    </source>
</evidence>
<feature type="transmembrane region" description="Helical" evidence="2">
    <location>
        <begin position="43"/>
        <end position="62"/>
    </location>
</feature>
<keyword evidence="2" id="KW-1133">Transmembrane helix</keyword>
<proteinExistence type="predicted"/>
<gene>
    <name evidence="3" type="ORF">EDC60_2803</name>
</gene>
<dbReference type="Proteomes" id="UP000271868">
    <property type="component" value="Unassembled WGS sequence"/>
</dbReference>
<dbReference type="AlphaFoldDB" id="A0AAX1WR75"/>
<feature type="transmembrane region" description="Helical" evidence="2">
    <location>
        <begin position="74"/>
        <end position="91"/>
    </location>
</feature>
<feature type="non-terminal residue" evidence="3">
    <location>
        <position position="224"/>
    </location>
</feature>